<dbReference type="AlphaFoldDB" id="A0A0U3JH49"/>
<reference evidence="1" key="1">
    <citation type="submission" date="2015-10" db="EMBL/GenBank/DDBJ databases">
        <title>Biosynthesis of SCL-MCL polyhydroxyalkanoates by metagenomic clones in Pseudomonas putida.</title>
        <authorList>
            <person name="Cheng J."/>
            <person name="Charles T.C."/>
        </authorList>
    </citation>
    <scope>NUCLEOTIDE SEQUENCE</scope>
</reference>
<name>A0A0U3JH49_9BACT</name>
<proteinExistence type="predicted"/>
<organism evidence="1">
    <name type="scientific">uncultured bacterium P1N3</name>
    <dbReference type="NCBI Taxonomy" id="1748283"/>
    <lineage>
        <taxon>Bacteria</taxon>
        <taxon>environmental samples</taxon>
    </lineage>
</organism>
<accession>A0A0U3JH49</accession>
<protein>
    <submittedName>
        <fullName evidence="1">Uncharacterized protein</fullName>
    </submittedName>
</protein>
<sequence length="31" mass="3406">MVLVASATAIMRATYSQAMTTRCIGEVFRKV</sequence>
<dbReference type="EMBL" id="KT944273">
    <property type="protein sequence ID" value="ALV86714.1"/>
    <property type="molecule type" value="Genomic_DNA"/>
</dbReference>
<evidence type="ECO:0000313" key="1">
    <source>
        <dbReference type="EMBL" id="ALV86714.1"/>
    </source>
</evidence>